<dbReference type="AlphaFoldDB" id="A0A095VPK8"/>
<accession>A0A095VPK8</accession>
<dbReference type="Pfam" id="PF06305">
    <property type="entry name" value="LapA_dom"/>
    <property type="match status" value="1"/>
</dbReference>
<proteinExistence type="predicted"/>
<sequence length="101" mass="10991">MSILRSLLMLMVVVAMAGVGALFALQNEAAVPLDMLVYTFAPRSIALWVLAAFALGGGAGLLMASFLVLRLRTRLRLLRRQLHKAQGEAERLRSKDIVVGD</sequence>
<name>A0A095VPK8_9GAMM</name>
<reference evidence="8 9" key="1">
    <citation type="journal article" date="2014" name="Genome Announc.">
        <title>Genome Sequence of Gammaproteobacterial Pseudohaliea rubra Type Strain DSM 19751, Isolated from Coastal Seawater of the Mediterranean Sea.</title>
        <authorList>
            <person name="Spring S."/>
            <person name="Fiebig A."/>
            <person name="Riedel T."/>
            <person name="Goker M."/>
            <person name="Klenk H.P."/>
        </authorList>
    </citation>
    <scope>NUCLEOTIDE SEQUENCE [LARGE SCALE GENOMIC DNA]</scope>
    <source>
        <strain evidence="8 9">DSM 19751</strain>
    </source>
</reference>
<evidence type="ECO:0000256" key="1">
    <source>
        <dbReference type="ARBA" id="ARBA00022475"/>
    </source>
</evidence>
<evidence type="ECO:0000259" key="7">
    <source>
        <dbReference type="Pfam" id="PF06305"/>
    </source>
</evidence>
<dbReference type="HOGENOM" id="CLU_160072_3_0_6"/>
<protein>
    <recommendedName>
        <fullName evidence="7">Lipopolysaccharide assembly protein A domain-containing protein</fullName>
    </recommendedName>
</protein>
<organism evidence="8 9">
    <name type="scientific">Pseudohaliea rubra DSM 19751</name>
    <dbReference type="NCBI Taxonomy" id="1265313"/>
    <lineage>
        <taxon>Bacteria</taxon>
        <taxon>Pseudomonadati</taxon>
        <taxon>Pseudomonadota</taxon>
        <taxon>Gammaproteobacteria</taxon>
        <taxon>Cellvibrionales</taxon>
        <taxon>Halieaceae</taxon>
        <taxon>Pseudohaliea</taxon>
    </lineage>
</organism>
<evidence type="ECO:0000313" key="9">
    <source>
        <dbReference type="Proteomes" id="UP000029640"/>
    </source>
</evidence>
<evidence type="ECO:0000313" key="8">
    <source>
        <dbReference type="EMBL" id="KGE03320.1"/>
    </source>
</evidence>
<feature type="coiled-coil region" evidence="5">
    <location>
        <begin position="68"/>
        <end position="95"/>
    </location>
</feature>
<comment type="caution">
    <text evidence="8">The sequence shown here is derived from an EMBL/GenBank/DDBJ whole genome shotgun (WGS) entry which is preliminary data.</text>
</comment>
<evidence type="ECO:0000256" key="6">
    <source>
        <dbReference type="SAM" id="Phobius"/>
    </source>
</evidence>
<dbReference type="GO" id="GO:0005886">
    <property type="term" value="C:plasma membrane"/>
    <property type="evidence" value="ECO:0007669"/>
    <property type="project" value="InterPro"/>
</dbReference>
<keyword evidence="2 6" id="KW-0812">Transmembrane</keyword>
<gene>
    <name evidence="8" type="ORF">HRUBRA_02070</name>
</gene>
<dbReference type="EMBL" id="AUVB01000058">
    <property type="protein sequence ID" value="KGE03320.1"/>
    <property type="molecule type" value="Genomic_DNA"/>
</dbReference>
<keyword evidence="3 6" id="KW-1133">Transmembrane helix</keyword>
<keyword evidence="5" id="KW-0175">Coiled coil</keyword>
<dbReference type="STRING" id="1265313.HRUBRA_02070"/>
<feature type="transmembrane region" description="Helical" evidence="6">
    <location>
        <begin position="45"/>
        <end position="69"/>
    </location>
</feature>
<evidence type="ECO:0000256" key="3">
    <source>
        <dbReference type="ARBA" id="ARBA00022989"/>
    </source>
</evidence>
<dbReference type="RefSeq" id="WP_236629854.1">
    <property type="nucleotide sequence ID" value="NZ_KN234778.1"/>
</dbReference>
<keyword evidence="9" id="KW-1185">Reference proteome</keyword>
<feature type="transmembrane region" description="Helical" evidence="6">
    <location>
        <begin position="7"/>
        <end position="25"/>
    </location>
</feature>
<dbReference type="InterPro" id="IPR010445">
    <property type="entry name" value="LapA_dom"/>
</dbReference>
<keyword evidence="1" id="KW-1003">Cell membrane</keyword>
<evidence type="ECO:0000256" key="5">
    <source>
        <dbReference type="SAM" id="Coils"/>
    </source>
</evidence>
<keyword evidence="4 6" id="KW-0472">Membrane</keyword>
<evidence type="ECO:0000256" key="2">
    <source>
        <dbReference type="ARBA" id="ARBA00022692"/>
    </source>
</evidence>
<evidence type="ECO:0000256" key="4">
    <source>
        <dbReference type="ARBA" id="ARBA00023136"/>
    </source>
</evidence>
<feature type="domain" description="Lipopolysaccharide assembly protein A" evidence="7">
    <location>
        <begin position="26"/>
        <end position="88"/>
    </location>
</feature>
<dbReference type="Proteomes" id="UP000029640">
    <property type="component" value="Unassembled WGS sequence"/>
</dbReference>